<dbReference type="PROSITE" id="PS50057">
    <property type="entry name" value="FERM_3"/>
    <property type="match status" value="1"/>
</dbReference>
<dbReference type="WBParaSite" id="Hba_17466">
    <property type="protein sequence ID" value="Hba_17466"/>
    <property type="gene ID" value="Hba_17466"/>
</dbReference>
<keyword evidence="2" id="KW-0472">Membrane</keyword>
<dbReference type="Gene3D" id="1.20.1070.10">
    <property type="entry name" value="Rhodopsin 7-helix transmembrane proteins"/>
    <property type="match status" value="1"/>
</dbReference>
<keyword evidence="2" id="KW-0812">Transmembrane</keyword>
<evidence type="ECO:0000259" key="5">
    <source>
        <dbReference type="PROSITE" id="PS50227"/>
    </source>
</evidence>
<evidence type="ECO:0000259" key="4">
    <source>
        <dbReference type="PROSITE" id="PS50106"/>
    </source>
</evidence>
<feature type="domain" description="PDZ" evidence="4">
    <location>
        <begin position="662"/>
        <end position="710"/>
    </location>
</feature>
<dbReference type="PANTHER" id="PTHR46900">
    <property type="entry name" value="TYROSINE-PROTEIN PHOSPHATASE NON-RECEPTOR TYPE 13"/>
    <property type="match status" value="1"/>
</dbReference>
<dbReference type="PANTHER" id="PTHR46900:SF2">
    <property type="entry name" value="TYROSINE-PROTEIN PHOSPHATASE NON-RECEPTOR TYPE 13"/>
    <property type="match status" value="1"/>
</dbReference>
<dbReference type="InterPro" id="IPR035963">
    <property type="entry name" value="FERM_2"/>
</dbReference>
<dbReference type="PROSITE" id="PS50106">
    <property type="entry name" value="PDZ"/>
    <property type="match status" value="2"/>
</dbReference>
<dbReference type="InterPro" id="IPR052074">
    <property type="entry name" value="NonRcpt_TyrProt_Phosphatase"/>
</dbReference>
<feature type="transmembrane region" description="Helical" evidence="2">
    <location>
        <begin position="1214"/>
        <end position="1233"/>
    </location>
</feature>
<dbReference type="SUPFAM" id="SSF47031">
    <property type="entry name" value="Second domain of FERM"/>
    <property type="match status" value="1"/>
</dbReference>
<dbReference type="Pfam" id="PF09379">
    <property type="entry name" value="FERM_N"/>
    <property type="match status" value="1"/>
</dbReference>
<dbReference type="Gene3D" id="1.20.80.10">
    <property type="match status" value="1"/>
</dbReference>
<dbReference type="InterPro" id="IPR036034">
    <property type="entry name" value="PDZ_sf"/>
</dbReference>
<feature type="transmembrane region" description="Helical" evidence="2">
    <location>
        <begin position="1308"/>
        <end position="1326"/>
    </location>
</feature>
<dbReference type="InterPro" id="IPR019748">
    <property type="entry name" value="FERM_central"/>
</dbReference>
<dbReference type="SUPFAM" id="SSF50156">
    <property type="entry name" value="PDZ domain-like"/>
    <property type="match status" value="1"/>
</dbReference>
<evidence type="ECO:0000313" key="7">
    <source>
        <dbReference type="WBParaSite" id="Hba_17466"/>
    </source>
</evidence>
<dbReference type="Pfam" id="PF00373">
    <property type="entry name" value="FERM_M"/>
    <property type="match status" value="1"/>
</dbReference>
<protein>
    <submittedName>
        <fullName evidence="7">FERM and PDZ domain-containing protein 4</fullName>
    </submittedName>
</protein>
<dbReference type="SMART" id="SM00008">
    <property type="entry name" value="HormR"/>
    <property type="match status" value="1"/>
</dbReference>
<feature type="transmembrane region" description="Helical" evidence="2">
    <location>
        <begin position="1184"/>
        <end position="1207"/>
    </location>
</feature>
<organism evidence="6 7">
    <name type="scientific">Heterorhabditis bacteriophora</name>
    <name type="common">Entomopathogenic nematode worm</name>
    <dbReference type="NCBI Taxonomy" id="37862"/>
    <lineage>
        <taxon>Eukaryota</taxon>
        <taxon>Metazoa</taxon>
        <taxon>Ecdysozoa</taxon>
        <taxon>Nematoda</taxon>
        <taxon>Chromadorea</taxon>
        <taxon>Rhabditida</taxon>
        <taxon>Rhabditina</taxon>
        <taxon>Rhabditomorpha</taxon>
        <taxon>Strongyloidea</taxon>
        <taxon>Heterorhabditidae</taxon>
        <taxon>Heterorhabditis</taxon>
    </lineage>
</organism>
<dbReference type="InterPro" id="IPR001478">
    <property type="entry name" value="PDZ"/>
</dbReference>
<dbReference type="SMART" id="SM00228">
    <property type="entry name" value="PDZ"/>
    <property type="match status" value="1"/>
</dbReference>
<evidence type="ECO:0000259" key="3">
    <source>
        <dbReference type="PROSITE" id="PS50057"/>
    </source>
</evidence>
<dbReference type="SMART" id="SM00295">
    <property type="entry name" value="B41"/>
    <property type="match status" value="1"/>
</dbReference>
<name>A0A1I7XJG7_HETBA</name>
<accession>A0A1I7XJG7</accession>
<dbReference type="CDD" id="cd17101">
    <property type="entry name" value="FERM_F1_PTPN13_like"/>
    <property type="match status" value="1"/>
</dbReference>
<dbReference type="Pfam" id="PF00595">
    <property type="entry name" value="PDZ"/>
    <property type="match status" value="1"/>
</dbReference>
<dbReference type="InterPro" id="IPR019749">
    <property type="entry name" value="Band_41_domain"/>
</dbReference>
<feature type="domain" description="FERM" evidence="3">
    <location>
        <begin position="59"/>
        <end position="393"/>
    </location>
</feature>
<keyword evidence="2" id="KW-1133">Transmembrane helix</keyword>
<feature type="domain" description="PDZ" evidence="4">
    <location>
        <begin position="433"/>
        <end position="516"/>
    </location>
</feature>
<reference evidence="7" key="1">
    <citation type="submission" date="2016-11" db="UniProtKB">
        <authorList>
            <consortium name="WormBaseParasite"/>
        </authorList>
    </citation>
    <scope>IDENTIFICATION</scope>
</reference>
<dbReference type="CDD" id="cd14473">
    <property type="entry name" value="FERM_B-lobe"/>
    <property type="match status" value="1"/>
</dbReference>
<dbReference type="PROSITE" id="PS50227">
    <property type="entry name" value="G_PROTEIN_RECEP_F2_3"/>
    <property type="match status" value="1"/>
</dbReference>
<evidence type="ECO:0000256" key="1">
    <source>
        <dbReference type="SAM" id="MobiDB-lite"/>
    </source>
</evidence>
<feature type="region of interest" description="Disordered" evidence="1">
    <location>
        <begin position="543"/>
        <end position="568"/>
    </location>
</feature>
<dbReference type="GO" id="GO:0004930">
    <property type="term" value="F:G protein-coupled receptor activity"/>
    <property type="evidence" value="ECO:0007669"/>
    <property type="project" value="InterPro"/>
</dbReference>
<dbReference type="InterPro" id="IPR029071">
    <property type="entry name" value="Ubiquitin-like_domsf"/>
</dbReference>
<dbReference type="CDD" id="cd00055">
    <property type="entry name" value="EGF_Lam"/>
    <property type="match status" value="1"/>
</dbReference>
<dbReference type="Proteomes" id="UP000095283">
    <property type="component" value="Unplaced"/>
</dbReference>
<sequence>MSSVLVQVQHKHSVLQGNKGLLSTRAVPEFYDHSRHPSIRLKAPSAKKKKMTLLRIEQAEVWVELLNGQRIEVSCRTDTLARDIFSLVVQHMNINEHVFFGLSVMRDGEHFFLEEHQRLEKFAPPGWKNYQKNSIRSQYVLYLRFRFYPQILDFIKTSVTMHELYLQMRRDIIEDRLQPKRHTALELAALALQAEFGNRPPAAVTDYFDNQHYLTKRFCSKEDPNRLQSMLADLHGQNSGIQSIEAEQKFIQSEQVKYWSQICQRHGDFGAHIHRVFRSKPSIAHGVSPFDPETSAILWIAIMPRGIAVYEEQLVGILYMILLFTNIMSSRRLVDYIPNFTTIITHISNEEEHNLKRYSASWCKCCIVVVSHDEESPLGSTASLFAKMPMTLPVVASRPLVHDSSTTGRDREVLEKLNNDETISSDVFLVYSLVKELYDPSSGLGLTLVDGNLNEVRGVYVKSVADNGAGLRAGLCVGDRLLAVDGNSLENGDRHKAVELVQKSGRTVRMEIARLDGVARHERSVSRGSDAVKKSSSPLAPFALTLPATQKGVSRTPPAPRRTANRRQRAVSDFGAIGDTLPTLDSENVIDIKAISGLHLDESDEERGEYRLPTTSMYSFDDYDDERASSPSNENCIVKSTLDWAEGLEELGEEQEQDGFVNVTLKRNSVGSLGVQIASVGGRVCVKQLTAEPATSHPDIHVGDELLCVSLIKIIRYKVNNIINHMHSGLSLAKRTGSDGIFIRMISADSAASCEGSYNVQIILQYIYIYIYIMKLGKIYHIAMTFQKFYFISRGRCTPCECGYGSSNLECSTSGQCKCVGEASGRRCDRCAEEDKILDAKSLKCRSVQERCPSQIEYGVQWPTTFKDHEENNVNVVGVVFKCALLGGVARQSCPGIEAGLATRVCGSDAKWKEVNTWNCTRPEYSIMVSKFDALNSFELMSMLYNATQSSEVIQGRNFEIAESAIHRLIDGELSVRNTDRSHLKDDWFTESLVLSAGRILSSQAPSKYLNLARKLAEYGKAVYNEHERLSFLPPFQVSSNDLIFSVDRLDFSGVLPKFNNFIDRRPLNFPPVTIHIAGGKQVFYSILSNPRCIRCESPVVIVLADTALPIKVEFELNENNGWMYPECVKLHGTVHPTWSTRHSSLIGLNFTHAVCEYNGEGLFTMFTKADNGIYLRLSNSDAVASPVMAGISLLLCALSFVCTIFRKGIKTQLIRLGFIFFFVLNATNIYLIDKISISEVFCPVRNAVFSFTTSSPFAWLFLYSLHLYRMLADGNPKSSATICLLLGLVLPCLLSCATFLFTTQCTTSPTGWLFWFLLIPVALFLL</sequence>
<dbReference type="InterPro" id="IPR000299">
    <property type="entry name" value="FERM_domain"/>
</dbReference>
<feature type="domain" description="G-protein coupled receptors family 2 profile 1" evidence="5">
    <location>
        <begin position="827"/>
        <end position="924"/>
    </location>
</feature>
<dbReference type="InterPro" id="IPR018979">
    <property type="entry name" value="FERM_N"/>
</dbReference>
<dbReference type="SUPFAM" id="SSF54236">
    <property type="entry name" value="Ubiquitin-like"/>
    <property type="match status" value="1"/>
</dbReference>
<dbReference type="Gene3D" id="3.10.20.90">
    <property type="entry name" value="Phosphatidylinositol 3-kinase Catalytic Subunit, Chain A, domain 1"/>
    <property type="match status" value="1"/>
</dbReference>
<evidence type="ECO:0000256" key="2">
    <source>
        <dbReference type="SAM" id="Phobius"/>
    </source>
</evidence>
<feature type="transmembrane region" description="Helical" evidence="2">
    <location>
        <begin position="1281"/>
        <end position="1302"/>
    </location>
</feature>
<dbReference type="InterPro" id="IPR001879">
    <property type="entry name" value="GPCR_2_extracellular_dom"/>
</dbReference>
<keyword evidence="6" id="KW-1185">Reference proteome</keyword>
<dbReference type="InterPro" id="IPR014352">
    <property type="entry name" value="FERM/acyl-CoA-bd_prot_sf"/>
</dbReference>
<proteinExistence type="predicted"/>
<dbReference type="Gene3D" id="2.30.42.10">
    <property type="match status" value="1"/>
</dbReference>
<evidence type="ECO:0000313" key="6">
    <source>
        <dbReference type="Proteomes" id="UP000095283"/>
    </source>
</evidence>
<dbReference type="InterPro" id="IPR002049">
    <property type="entry name" value="LE_dom"/>
</dbReference>
<feature type="transmembrane region" description="Helical" evidence="2">
    <location>
        <begin position="1248"/>
        <end position="1269"/>
    </location>
</feature>
<dbReference type="GO" id="GO:0016020">
    <property type="term" value="C:membrane"/>
    <property type="evidence" value="ECO:0007669"/>
    <property type="project" value="InterPro"/>
</dbReference>
<dbReference type="CDD" id="cd00136">
    <property type="entry name" value="PDZ_canonical"/>
    <property type="match status" value="1"/>
</dbReference>